<organism evidence="6 7">
    <name type="scientific">Nesterenkonia aerolata</name>
    <dbReference type="NCBI Taxonomy" id="3074079"/>
    <lineage>
        <taxon>Bacteria</taxon>
        <taxon>Bacillati</taxon>
        <taxon>Actinomycetota</taxon>
        <taxon>Actinomycetes</taxon>
        <taxon>Micrococcales</taxon>
        <taxon>Micrococcaceae</taxon>
        <taxon>Nesterenkonia</taxon>
    </lineage>
</organism>
<evidence type="ECO:0000256" key="2">
    <source>
        <dbReference type="ARBA" id="ARBA00023125"/>
    </source>
</evidence>
<keyword evidence="3" id="KW-0804">Transcription</keyword>
<dbReference type="InterPro" id="IPR050707">
    <property type="entry name" value="HTH_MetabolicPath_Reg"/>
</dbReference>
<dbReference type="InterPro" id="IPR029016">
    <property type="entry name" value="GAF-like_dom_sf"/>
</dbReference>
<accession>A0ABU2DS42</accession>
<feature type="domain" description="IclR-ED" evidence="5">
    <location>
        <begin position="69"/>
        <end position="249"/>
    </location>
</feature>
<dbReference type="PROSITE" id="PS51078">
    <property type="entry name" value="ICLR_ED"/>
    <property type="match status" value="1"/>
</dbReference>
<comment type="caution">
    <text evidence="6">The sequence shown here is derived from an EMBL/GenBank/DDBJ whole genome shotgun (WGS) entry which is preliminary data.</text>
</comment>
<dbReference type="InterPro" id="IPR036390">
    <property type="entry name" value="WH_DNA-bd_sf"/>
</dbReference>
<dbReference type="SUPFAM" id="SSF55781">
    <property type="entry name" value="GAF domain-like"/>
    <property type="match status" value="1"/>
</dbReference>
<dbReference type="PANTHER" id="PTHR30136:SF34">
    <property type="entry name" value="TRANSCRIPTIONAL REGULATOR"/>
    <property type="match status" value="1"/>
</dbReference>
<feature type="domain" description="HTH iclR-type" evidence="4">
    <location>
        <begin position="8"/>
        <end position="68"/>
    </location>
</feature>
<proteinExistence type="predicted"/>
<dbReference type="PANTHER" id="PTHR30136">
    <property type="entry name" value="HELIX-TURN-HELIX TRANSCRIPTIONAL REGULATOR, ICLR FAMILY"/>
    <property type="match status" value="1"/>
</dbReference>
<keyword evidence="2" id="KW-0238">DNA-binding</keyword>
<dbReference type="InterPro" id="IPR014757">
    <property type="entry name" value="Tscrpt_reg_IclR_C"/>
</dbReference>
<dbReference type="EMBL" id="JAVKGR010000006">
    <property type="protein sequence ID" value="MDR8019321.1"/>
    <property type="molecule type" value="Genomic_DNA"/>
</dbReference>
<dbReference type="InterPro" id="IPR005471">
    <property type="entry name" value="Tscrpt_reg_IclR_N"/>
</dbReference>
<dbReference type="Gene3D" id="1.10.10.10">
    <property type="entry name" value="Winged helix-like DNA-binding domain superfamily/Winged helix DNA-binding domain"/>
    <property type="match status" value="1"/>
</dbReference>
<protein>
    <submittedName>
        <fullName evidence="6">IclR family transcriptional regulator</fullName>
    </submittedName>
</protein>
<evidence type="ECO:0000259" key="5">
    <source>
        <dbReference type="PROSITE" id="PS51078"/>
    </source>
</evidence>
<dbReference type="InterPro" id="IPR036388">
    <property type="entry name" value="WH-like_DNA-bd_sf"/>
</dbReference>
<dbReference type="RefSeq" id="WP_310548308.1">
    <property type="nucleotide sequence ID" value="NZ_JAVKGR010000006.1"/>
</dbReference>
<dbReference type="SMART" id="SM00346">
    <property type="entry name" value="HTH_ICLR"/>
    <property type="match status" value="1"/>
</dbReference>
<dbReference type="SUPFAM" id="SSF46785">
    <property type="entry name" value="Winged helix' DNA-binding domain"/>
    <property type="match status" value="1"/>
</dbReference>
<dbReference type="Pfam" id="PF09339">
    <property type="entry name" value="HTH_IclR"/>
    <property type="match status" value="1"/>
</dbReference>
<dbReference type="Gene3D" id="3.30.450.40">
    <property type="match status" value="1"/>
</dbReference>
<dbReference type="Proteomes" id="UP001251870">
    <property type="component" value="Unassembled WGS sequence"/>
</dbReference>
<keyword evidence="7" id="KW-1185">Reference proteome</keyword>
<reference evidence="6 7" key="1">
    <citation type="submission" date="2023-09" db="EMBL/GenBank/DDBJ databases">
        <title>Description of three actinobacteria isolated from air of manufacturing shop in a pharmaceutical factory.</title>
        <authorList>
            <person name="Zhang D.-F."/>
        </authorList>
    </citation>
    <scope>NUCLEOTIDE SEQUENCE [LARGE SCALE GENOMIC DNA]</scope>
    <source>
        <strain evidence="6 7">LY-0111</strain>
    </source>
</reference>
<keyword evidence="1" id="KW-0805">Transcription regulation</keyword>
<gene>
    <name evidence="6" type="ORF">RIL96_07045</name>
</gene>
<sequence>MATGTNRGRTLERAFGILRCLETSRSPMRLSEVARAAGLHIATAQRILGTLIELGYVQLSDQRYSLGPVVLAQAHAFVLQDPVAKAAQPVLAELSQDTGLTSSVWVRVGAERILTVRIEAPTPLRYQFPVGRRLPLDVGGGKVLLAHMPEEEAEALLADYTGRTLATGNEQTRDDLLEEMAEIRAQGYYLADSERHLGSRSVTTIIRTEEGGVVGALNVVSTDEATGADELRRRVPDLLRAAELIGSRR</sequence>
<evidence type="ECO:0000313" key="6">
    <source>
        <dbReference type="EMBL" id="MDR8019321.1"/>
    </source>
</evidence>
<name>A0ABU2DS42_9MICC</name>
<evidence type="ECO:0000256" key="1">
    <source>
        <dbReference type="ARBA" id="ARBA00023015"/>
    </source>
</evidence>
<dbReference type="PROSITE" id="PS51077">
    <property type="entry name" value="HTH_ICLR"/>
    <property type="match status" value="1"/>
</dbReference>
<evidence type="ECO:0000259" key="4">
    <source>
        <dbReference type="PROSITE" id="PS51077"/>
    </source>
</evidence>
<dbReference type="Pfam" id="PF01614">
    <property type="entry name" value="IclR_C"/>
    <property type="match status" value="1"/>
</dbReference>
<evidence type="ECO:0000313" key="7">
    <source>
        <dbReference type="Proteomes" id="UP001251870"/>
    </source>
</evidence>
<evidence type="ECO:0000256" key="3">
    <source>
        <dbReference type="ARBA" id="ARBA00023163"/>
    </source>
</evidence>